<dbReference type="AlphaFoldDB" id="A0A498QJP1"/>
<gene>
    <name evidence="1" type="ORF">LAUMK13_05681</name>
</gene>
<keyword evidence="2" id="KW-1185">Reference proteome</keyword>
<evidence type="ECO:0000313" key="1">
    <source>
        <dbReference type="EMBL" id="VBA46540.1"/>
    </source>
</evidence>
<dbReference type="Pfam" id="PF10049">
    <property type="entry name" value="DUF2283"/>
    <property type="match status" value="1"/>
</dbReference>
<accession>A0A498QJP1</accession>
<dbReference type="RefSeq" id="WP_063471733.1">
    <property type="nucleotide sequence ID" value="NZ_UPHQ01000316.1"/>
</dbReference>
<dbReference type="Proteomes" id="UP000267289">
    <property type="component" value="Unassembled WGS sequence"/>
</dbReference>
<organism evidence="1 2">
    <name type="scientific">Mycobacterium innocens</name>
    <dbReference type="NCBI Taxonomy" id="2341083"/>
    <lineage>
        <taxon>Bacteria</taxon>
        <taxon>Bacillati</taxon>
        <taxon>Actinomycetota</taxon>
        <taxon>Actinomycetes</taxon>
        <taxon>Mycobacteriales</taxon>
        <taxon>Mycobacteriaceae</taxon>
        <taxon>Mycobacterium</taxon>
    </lineage>
</organism>
<evidence type="ECO:0000313" key="2">
    <source>
        <dbReference type="Proteomes" id="UP000267289"/>
    </source>
</evidence>
<sequence length="104" mass="10988">MITLSVDTSVGAAYIQLTDKPVAETVEETPDIQVDFDAAGVVVGIEVLNLAADLPVESLSEKYRFANINDVLALSQVKPAIHASIYSAGPGRGFMQTIQTPIAV</sequence>
<dbReference type="EMBL" id="UPHQ01000316">
    <property type="protein sequence ID" value="VBA46540.1"/>
    <property type="molecule type" value="Genomic_DNA"/>
</dbReference>
<evidence type="ECO:0008006" key="3">
    <source>
        <dbReference type="Google" id="ProtNLM"/>
    </source>
</evidence>
<reference evidence="1 2" key="1">
    <citation type="submission" date="2018-09" db="EMBL/GenBank/DDBJ databases">
        <authorList>
            <person name="Tagini F."/>
        </authorList>
    </citation>
    <scope>NUCLEOTIDE SEQUENCE [LARGE SCALE GENOMIC DNA]</scope>
    <source>
        <strain evidence="1 2">MK13</strain>
    </source>
</reference>
<proteinExistence type="predicted"/>
<name>A0A498QJP1_9MYCO</name>
<protein>
    <recommendedName>
        <fullName evidence="3">DUF2283 domain-containing protein</fullName>
    </recommendedName>
</protein>
<dbReference type="InterPro" id="IPR019270">
    <property type="entry name" value="DUF2283"/>
</dbReference>